<reference evidence="2" key="2">
    <citation type="journal article" date="2024" name="Plant">
        <title>Genomic evolution and insights into agronomic trait innovations of Sesamum species.</title>
        <authorList>
            <person name="Miao H."/>
            <person name="Wang L."/>
            <person name="Qu L."/>
            <person name="Liu H."/>
            <person name="Sun Y."/>
            <person name="Le M."/>
            <person name="Wang Q."/>
            <person name="Wei S."/>
            <person name="Zheng Y."/>
            <person name="Lin W."/>
            <person name="Duan Y."/>
            <person name="Cao H."/>
            <person name="Xiong S."/>
            <person name="Wang X."/>
            <person name="Wei L."/>
            <person name="Li C."/>
            <person name="Ma Q."/>
            <person name="Ju M."/>
            <person name="Zhao R."/>
            <person name="Li G."/>
            <person name="Mu C."/>
            <person name="Tian Q."/>
            <person name="Mei H."/>
            <person name="Zhang T."/>
            <person name="Gao T."/>
            <person name="Zhang H."/>
        </authorList>
    </citation>
    <scope>NUCLEOTIDE SEQUENCE</scope>
    <source>
        <strain evidence="2">KEN8</strain>
    </source>
</reference>
<organism evidence="2">
    <name type="scientific">Sesamum calycinum</name>
    <dbReference type="NCBI Taxonomy" id="2727403"/>
    <lineage>
        <taxon>Eukaryota</taxon>
        <taxon>Viridiplantae</taxon>
        <taxon>Streptophyta</taxon>
        <taxon>Embryophyta</taxon>
        <taxon>Tracheophyta</taxon>
        <taxon>Spermatophyta</taxon>
        <taxon>Magnoliopsida</taxon>
        <taxon>eudicotyledons</taxon>
        <taxon>Gunneridae</taxon>
        <taxon>Pentapetalae</taxon>
        <taxon>asterids</taxon>
        <taxon>lamiids</taxon>
        <taxon>Lamiales</taxon>
        <taxon>Pedaliaceae</taxon>
        <taxon>Sesamum</taxon>
    </lineage>
</organism>
<sequence>MLRDNGGAPKTFACLEAHAAQPASRAKPTITVRRRTGVTSWKRTYLHASPRSPSRPRPLYRTQPRPAFRILPPLPQRSLPATAGATEQNGENSVEDRGERREKKREGSLEDLLGAVHFHLVAWYLETSLLAGAGVETSERALRERIVWRGEKFPVGVSDPPGLHLLVEEVGFLDIKVSRQSKKATSGSNRCFDHDSLLPVRACCHAGKSRGFGQFYLLLDLNQ</sequence>
<protein>
    <submittedName>
        <fullName evidence="2">Uncharacterized protein</fullName>
    </submittedName>
</protein>
<evidence type="ECO:0000313" key="2">
    <source>
        <dbReference type="EMBL" id="KAL0305323.1"/>
    </source>
</evidence>
<feature type="compositionally biased region" description="Basic and acidic residues" evidence="1">
    <location>
        <begin position="94"/>
        <end position="106"/>
    </location>
</feature>
<comment type="caution">
    <text evidence="2">The sequence shown here is derived from an EMBL/GenBank/DDBJ whole genome shotgun (WGS) entry which is preliminary data.</text>
</comment>
<dbReference type="AlphaFoldDB" id="A0AAW2KFU4"/>
<dbReference type="EMBL" id="JACGWM010000390">
    <property type="protein sequence ID" value="KAL0305323.1"/>
    <property type="molecule type" value="Genomic_DNA"/>
</dbReference>
<accession>A0AAW2KFU4</accession>
<proteinExistence type="predicted"/>
<evidence type="ECO:0000256" key="1">
    <source>
        <dbReference type="SAM" id="MobiDB-lite"/>
    </source>
</evidence>
<name>A0AAW2KFU4_9LAMI</name>
<feature type="region of interest" description="Disordered" evidence="1">
    <location>
        <begin position="41"/>
        <end position="106"/>
    </location>
</feature>
<reference evidence="2" key="1">
    <citation type="submission" date="2020-06" db="EMBL/GenBank/DDBJ databases">
        <authorList>
            <person name="Li T."/>
            <person name="Hu X."/>
            <person name="Zhang T."/>
            <person name="Song X."/>
            <person name="Zhang H."/>
            <person name="Dai N."/>
            <person name="Sheng W."/>
            <person name="Hou X."/>
            <person name="Wei L."/>
        </authorList>
    </citation>
    <scope>NUCLEOTIDE SEQUENCE</scope>
    <source>
        <strain evidence="2">KEN8</strain>
        <tissue evidence="2">Leaf</tissue>
    </source>
</reference>
<gene>
    <name evidence="2" type="ORF">Scaly_2989200</name>
</gene>